<protein>
    <recommendedName>
        <fullName evidence="3">Glycosyl hydrolase family 13 catalytic domain-containing protein</fullName>
    </recommendedName>
</protein>
<dbReference type="Pfam" id="PF00128">
    <property type="entry name" value="Alpha-amylase"/>
    <property type="match status" value="1"/>
</dbReference>
<evidence type="ECO:0000256" key="1">
    <source>
        <dbReference type="SAM" id="MobiDB-lite"/>
    </source>
</evidence>
<dbReference type="STRING" id="104452.A0A0L7LA37"/>
<accession>A0A0L7LA37</accession>
<sequence>MNESSENTLSSAATDLETLDYLRGVKSSTCLLLPSTPSPSPMDFKHPLSEEMNEEPFVTLNDAPDLTNIQTDASAGDSSSSGDSNSVVQDPADEDIKLNGSLKLNNRKLPNFVNWNWIIIRKILLWVVLSGLVACLGAIIGMVVTIPKTCNPDLPWYQGKVFYEIFPASFKDTNNDGMGDLKGLIKKLDYIQDLGASAVRLNYVFQAHHYPEKYFNITSLTNIDRSIGILKDFQDLVEEVHKRNMSIVLDIPVKSLAVPGLAANFTHAFLFSNDTSLVSYYDETSAAIAYWARAQKVDGFYLKDLESYVDDVNFGRTLQIWKQIIGNGKIFIASEHALEKAKGDALNVLLSRVDLIDVHLDLNDGIDGLKKRIDKVLMGKLWSKPHYPWVHWNIGNINSERVSTKHIQNTLALTALEFVLPGTVSVFYGDEVGLGGVPPHQVEGDFYEHKDVHNLVPMSFSDKNSNVGILPWNSQSVLEPRYHFLDVITTLSKLRLDTPTIYLRAIYKEGNMLKSMGIRETEDNLVVVERWYPRRNTCVFVGNFGNSSITTDLSTMFYGGTVVAASNTTMVGEVLYFDHITFLPYSAVILKLEK</sequence>
<keyword evidence="2" id="KW-0812">Transmembrane</keyword>
<comment type="caution">
    <text evidence="4">The sequence shown here is derived from an EMBL/GenBank/DDBJ whole genome shotgun (WGS) entry which is preliminary data.</text>
</comment>
<dbReference type="PANTHER" id="PTHR10357">
    <property type="entry name" value="ALPHA-AMYLASE FAMILY MEMBER"/>
    <property type="match status" value="1"/>
</dbReference>
<dbReference type="PANTHER" id="PTHR10357:SF225">
    <property type="entry name" value="MALTASE 1-LIKE PROTEIN"/>
    <property type="match status" value="1"/>
</dbReference>
<evidence type="ECO:0000256" key="2">
    <source>
        <dbReference type="SAM" id="Phobius"/>
    </source>
</evidence>
<organism evidence="4 5">
    <name type="scientific">Operophtera brumata</name>
    <name type="common">Winter moth</name>
    <name type="synonym">Phalaena brumata</name>
    <dbReference type="NCBI Taxonomy" id="104452"/>
    <lineage>
        <taxon>Eukaryota</taxon>
        <taxon>Metazoa</taxon>
        <taxon>Ecdysozoa</taxon>
        <taxon>Arthropoda</taxon>
        <taxon>Hexapoda</taxon>
        <taxon>Insecta</taxon>
        <taxon>Pterygota</taxon>
        <taxon>Neoptera</taxon>
        <taxon>Endopterygota</taxon>
        <taxon>Lepidoptera</taxon>
        <taxon>Glossata</taxon>
        <taxon>Ditrysia</taxon>
        <taxon>Geometroidea</taxon>
        <taxon>Geometridae</taxon>
        <taxon>Larentiinae</taxon>
        <taxon>Operophtera</taxon>
    </lineage>
</organism>
<dbReference type="Proteomes" id="UP000037510">
    <property type="component" value="Unassembled WGS sequence"/>
</dbReference>
<feature type="compositionally biased region" description="Low complexity" evidence="1">
    <location>
        <begin position="72"/>
        <end position="84"/>
    </location>
</feature>
<keyword evidence="2" id="KW-0472">Membrane</keyword>
<dbReference type="SUPFAM" id="SSF51445">
    <property type="entry name" value="(Trans)glycosidases"/>
    <property type="match status" value="1"/>
</dbReference>
<name>A0A0L7LA37_OPEBR</name>
<keyword evidence="2" id="KW-1133">Transmembrane helix</keyword>
<evidence type="ECO:0000313" key="5">
    <source>
        <dbReference type="Proteomes" id="UP000037510"/>
    </source>
</evidence>
<feature type="region of interest" description="Disordered" evidence="1">
    <location>
        <begin position="68"/>
        <end position="91"/>
    </location>
</feature>
<evidence type="ECO:0000259" key="3">
    <source>
        <dbReference type="SMART" id="SM00642"/>
    </source>
</evidence>
<dbReference type="Gene3D" id="3.20.20.80">
    <property type="entry name" value="Glycosidases"/>
    <property type="match status" value="1"/>
</dbReference>
<proteinExistence type="predicted"/>
<dbReference type="EMBL" id="JTDY01002044">
    <property type="protein sequence ID" value="KOB72250.1"/>
    <property type="molecule type" value="Genomic_DNA"/>
</dbReference>
<evidence type="ECO:0000313" key="4">
    <source>
        <dbReference type="EMBL" id="KOB72250.1"/>
    </source>
</evidence>
<feature type="domain" description="Glycosyl hydrolase family 13 catalytic" evidence="3">
    <location>
        <begin position="164"/>
        <end position="495"/>
    </location>
</feature>
<feature type="transmembrane region" description="Helical" evidence="2">
    <location>
        <begin position="123"/>
        <end position="144"/>
    </location>
</feature>
<dbReference type="SMART" id="SM00642">
    <property type="entry name" value="Aamy"/>
    <property type="match status" value="1"/>
</dbReference>
<reference evidence="4 5" key="1">
    <citation type="journal article" date="2015" name="Genome Biol. Evol.">
        <title>The genome of winter moth (Operophtera brumata) provides a genomic perspective on sexual dimorphism and phenology.</title>
        <authorList>
            <person name="Derks M.F."/>
            <person name="Smit S."/>
            <person name="Salis L."/>
            <person name="Schijlen E."/>
            <person name="Bossers A."/>
            <person name="Mateman C."/>
            <person name="Pijl A.S."/>
            <person name="de Ridder D."/>
            <person name="Groenen M.A."/>
            <person name="Visser M.E."/>
            <person name="Megens H.J."/>
        </authorList>
    </citation>
    <scope>NUCLEOTIDE SEQUENCE [LARGE SCALE GENOMIC DNA]</scope>
    <source>
        <strain evidence="4">WM2013NL</strain>
        <tissue evidence="4">Head and thorax</tissue>
    </source>
</reference>
<dbReference type="InterPro" id="IPR017853">
    <property type="entry name" value="GH"/>
</dbReference>
<keyword evidence="5" id="KW-1185">Reference proteome</keyword>
<dbReference type="CDD" id="cd00551">
    <property type="entry name" value="AmyAc_family"/>
    <property type="match status" value="1"/>
</dbReference>
<dbReference type="InterPro" id="IPR006047">
    <property type="entry name" value="GH13_cat_dom"/>
</dbReference>
<gene>
    <name evidence="4" type="ORF">OBRU01_10650</name>
</gene>
<dbReference type="AlphaFoldDB" id="A0A0L7LA37"/>
<dbReference type="GO" id="GO:0005975">
    <property type="term" value="P:carbohydrate metabolic process"/>
    <property type="evidence" value="ECO:0007669"/>
    <property type="project" value="InterPro"/>
</dbReference>